<keyword evidence="1" id="KW-0732">Signal</keyword>
<evidence type="ECO:0000313" key="2">
    <source>
        <dbReference type="EMBL" id="QQO10027.1"/>
    </source>
</evidence>
<reference evidence="2" key="1">
    <citation type="submission" date="2021-01" db="EMBL/GenBank/DDBJ databases">
        <title>Description of Breznakiella homolactica.</title>
        <authorList>
            <person name="Song Y."/>
            <person name="Brune A."/>
        </authorList>
    </citation>
    <scope>NUCLEOTIDE SEQUENCE</scope>
    <source>
        <strain evidence="2">RmG30</strain>
    </source>
</reference>
<sequence>MKNHYPVICILLSVFLAGCAAVPDAVSDNSTMLVGEVYFTGKNLTGTPSLNSGLSKNATEVTIADGNGNEYLLKTDRAGIFYLPNIQEGPYYLVKLLKRSDRGGWVSVTLNPRFEFPVTGGRVNNAGRIEWHRDGKKSSFTYSETYEPVKSDFGKRYKKSNWNTMSWVNVPLK</sequence>
<gene>
    <name evidence="2" type="ORF">JFL75_03685</name>
</gene>
<dbReference type="PROSITE" id="PS51257">
    <property type="entry name" value="PROKAR_LIPOPROTEIN"/>
    <property type="match status" value="1"/>
</dbReference>
<keyword evidence="3" id="KW-1185">Reference proteome</keyword>
<dbReference type="RefSeq" id="WP_215627331.1">
    <property type="nucleotide sequence ID" value="NZ_CP067089.2"/>
</dbReference>
<dbReference type="Proteomes" id="UP000595917">
    <property type="component" value="Chromosome"/>
</dbReference>
<name>A0A7T7XPJ4_9SPIR</name>
<evidence type="ECO:0000256" key="1">
    <source>
        <dbReference type="SAM" id="SignalP"/>
    </source>
</evidence>
<protein>
    <recommendedName>
        <fullName evidence="4">Carboxypeptidase regulatory-like domain-containing protein</fullName>
    </recommendedName>
</protein>
<evidence type="ECO:0000313" key="3">
    <source>
        <dbReference type="Proteomes" id="UP000595917"/>
    </source>
</evidence>
<dbReference type="EMBL" id="CP067089">
    <property type="protein sequence ID" value="QQO10027.1"/>
    <property type="molecule type" value="Genomic_DNA"/>
</dbReference>
<proteinExistence type="predicted"/>
<feature type="chain" id="PRO_5030556677" description="Carboxypeptidase regulatory-like domain-containing protein" evidence="1">
    <location>
        <begin position="21"/>
        <end position="173"/>
    </location>
</feature>
<dbReference type="AlphaFoldDB" id="A0A7T7XPJ4"/>
<dbReference type="SUPFAM" id="SSF49478">
    <property type="entry name" value="Cna protein B-type domain"/>
    <property type="match status" value="1"/>
</dbReference>
<evidence type="ECO:0008006" key="4">
    <source>
        <dbReference type="Google" id="ProtNLM"/>
    </source>
</evidence>
<dbReference type="KEGG" id="bhc:JFL75_03685"/>
<accession>A0A7T7XPJ4</accession>
<feature type="signal peptide" evidence="1">
    <location>
        <begin position="1"/>
        <end position="20"/>
    </location>
</feature>
<organism evidence="2 3">
    <name type="scientific">Breznakiella homolactica</name>
    <dbReference type="NCBI Taxonomy" id="2798577"/>
    <lineage>
        <taxon>Bacteria</taxon>
        <taxon>Pseudomonadati</taxon>
        <taxon>Spirochaetota</taxon>
        <taxon>Spirochaetia</taxon>
        <taxon>Spirochaetales</taxon>
        <taxon>Breznakiellaceae</taxon>
        <taxon>Breznakiella</taxon>
    </lineage>
</organism>